<keyword evidence="3" id="KW-0274">FAD</keyword>
<evidence type="ECO:0000256" key="1">
    <source>
        <dbReference type="ARBA" id="ARBA00001974"/>
    </source>
</evidence>
<reference evidence="6" key="1">
    <citation type="journal article" date="2021" name="PeerJ">
        <title>Extensive microbial diversity within the chicken gut microbiome revealed by metagenomics and culture.</title>
        <authorList>
            <person name="Gilroy R."/>
            <person name="Ravi A."/>
            <person name="Getino M."/>
            <person name="Pursley I."/>
            <person name="Horton D.L."/>
            <person name="Alikhan N.F."/>
            <person name="Baker D."/>
            <person name="Gharbi K."/>
            <person name="Hall N."/>
            <person name="Watson M."/>
            <person name="Adriaenssens E.M."/>
            <person name="Foster-Nyarko E."/>
            <person name="Jarju S."/>
            <person name="Secka A."/>
            <person name="Antonio M."/>
            <person name="Oren A."/>
            <person name="Chaudhuri R.R."/>
            <person name="La Ragione R."/>
            <person name="Hildebrand F."/>
            <person name="Pallen M.J."/>
        </authorList>
    </citation>
    <scope>NUCLEOTIDE SEQUENCE</scope>
    <source>
        <strain evidence="6">CHK174-6876</strain>
    </source>
</reference>
<evidence type="ECO:0000259" key="5">
    <source>
        <dbReference type="Pfam" id="PF00890"/>
    </source>
</evidence>
<evidence type="ECO:0000313" key="7">
    <source>
        <dbReference type="Proteomes" id="UP000707535"/>
    </source>
</evidence>
<feature type="domain" description="FAD-dependent oxidoreductase 2 FAD-binding" evidence="5">
    <location>
        <begin position="7"/>
        <end position="430"/>
    </location>
</feature>
<dbReference type="SUPFAM" id="SSF51905">
    <property type="entry name" value="FAD/NAD(P)-binding domain"/>
    <property type="match status" value="1"/>
</dbReference>
<dbReference type="InterPro" id="IPR050315">
    <property type="entry name" value="FAD-oxidoreductase_2"/>
</dbReference>
<dbReference type="Proteomes" id="UP000707535">
    <property type="component" value="Unassembled WGS sequence"/>
</dbReference>
<proteinExistence type="predicted"/>
<dbReference type="Pfam" id="PF00890">
    <property type="entry name" value="FAD_binding_2"/>
    <property type="match status" value="1"/>
</dbReference>
<evidence type="ECO:0000256" key="3">
    <source>
        <dbReference type="ARBA" id="ARBA00022827"/>
    </source>
</evidence>
<evidence type="ECO:0000256" key="2">
    <source>
        <dbReference type="ARBA" id="ARBA00022630"/>
    </source>
</evidence>
<dbReference type="SUPFAM" id="SSF56425">
    <property type="entry name" value="Succinate dehydrogenase/fumarate reductase flavoprotein, catalytic domain"/>
    <property type="match status" value="1"/>
</dbReference>
<dbReference type="InterPro" id="IPR027477">
    <property type="entry name" value="Succ_DH/fumarate_Rdtase_cat_sf"/>
</dbReference>
<dbReference type="Gene3D" id="3.90.700.10">
    <property type="entry name" value="Succinate dehydrogenase/fumarate reductase flavoprotein, catalytic domain"/>
    <property type="match status" value="1"/>
</dbReference>
<comment type="cofactor">
    <cofactor evidence="1">
        <name>FAD</name>
        <dbReference type="ChEBI" id="CHEBI:57692"/>
    </cofactor>
</comment>
<evidence type="ECO:0000313" key="6">
    <source>
        <dbReference type="EMBL" id="HJE97848.1"/>
    </source>
</evidence>
<reference evidence="6" key="2">
    <citation type="submission" date="2021-09" db="EMBL/GenBank/DDBJ databases">
        <authorList>
            <person name="Gilroy R."/>
        </authorList>
    </citation>
    <scope>NUCLEOTIDE SEQUENCE</scope>
    <source>
        <strain evidence="6">CHK174-6876</strain>
    </source>
</reference>
<organism evidence="6 7">
    <name type="scientific">Ligilactobacillus acidipiscis</name>
    <dbReference type="NCBI Taxonomy" id="89059"/>
    <lineage>
        <taxon>Bacteria</taxon>
        <taxon>Bacillati</taxon>
        <taxon>Bacillota</taxon>
        <taxon>Bacilli</taxon>
        <taxon>Lactobacillales</taxon>
        <taxon>Lactobacillaceae</taxon>
        <taxon>Ligilactobacillus</taxon>
    </lineage>
</organism>
<dbReference type="GO" id="GO:0008202">
    <property type="term" value="P:steroid metabolic process"/>
    <property type="evidence" value="ECO:0007669"/>
    <property type="project" value="UniProtKB-ARBA"/>
</dbReference>
<gene>
    <name evidence="6" type="ORF">K8V00_09525</name>
</gene>
<keyword evidence="4" id="KW-0560">Oxidoreductase</keyword>
<dbReference type="InterPro" id="IPR003953">
    <property type="entry name" value="FAD-dep_OxRdtase_2_FAD-bd"/>
</dbReference>
<sequence length="458" mass="48621">MRPKKTDIVIVGAGGAGISAALSAAESGLQILVLEKTEWPGGSTRMSGGGIAATGTSFQKEADITDNKDSWLELWKKRQATSNPDGPYPDYAFVDQFMDQAVKTTEWLAKKQGHSYEKPAGFGQDPEQRIHFPKGTPGGMGGGKQLIANLSATLEKRPNITLLTNTKVTELLLDNGQVKGVKIVDKDGKGEIHASKVIISAGGFVHNTEMIAQYIPAAKTASQFAVGGAGDEGDGILMAQKAGAVLYEDPWVIGMGITAALPETGSLLMDWDKLYVDGHGKRFLNEASHYAVVANAVLSAYEPWIIIDSSKSNEALLKPLADAAAAGRVVKADSIAKLGQQMGLSDNSLTETVTEYNDGAKSGHDSMGKDVKHVIPLTTAPYYAAHIYPVIMGTFGGVKTNEKYEVLDKDGKVIPNLFSTGESANKRLYNHVYMSGSSVQFALTSGRVAGKAAATQLE</sequence>
<evidence type="ECO:0000256" key="4">
    <source>
        <dbReference type="ARBA" id="ARBA00023002"/>
    </source>
</evidence>
<dbReference type="PANTHER" id="PTHR43400:SF10">
    <property type="entry name" value="3-OXOSTEROID 1-DEHYDROGENASE"/>
    <property type="match status" value="1"/>
</dbReference>
<comment type="caution">
    <text evidence="6">The sequence shown here is derived from an EMBL/GenBank/DDBJ whole genome shotgun (WGS) entry which is preliminary data.</text>
</comment>
<dbReference type="GO" id="GO:0033765">
    <property type="term" value="F:steroid dehydrogenase activity, acting on the CH-CH group of donors"/>
    <property type="evidence" value="ECO:0007669"/>
    <property type="project" value="UniProtKB-ARBA"/>
</dbReference>
<dbReference type="InterPro" id="IPR036188">
    <property type="entry name" value="FAD/NAD-bd_sf"/>
</dbReference>
<keyword evidence="2" id="KW-0285">Flavoprotein</keyword>
<name>A0A921FCD1_9LACO</name>
<protein>
    <submittedName>
        <fullName evidence="6">FAD-dependent oxidoreductase</fullName>
    </submittedName>
</protein>
<dbReference type="PANTHER" id="PTHR43400">
    <property type="entry name" value="FUMARATE REDUCTASE"/>
    <property type="match status" value="1"/>
</dbReference>
<dbReference type="EMBL" id="DYXG01000093">
    <property type="protein sequence ID" value="HJE97848.1"/>
    <property type="molecule type" value="Genomic_DNA"/>
</dbReference>
<accession>A0A921FCD1</accession>
<dbReference type="Gene3D" id="3.50.50.60">
    <property type="entry name" value="FAD/NAD(P)-binding domain"/>
    <property type="match status" value="1"/>
</dbReference>
<dbReference type="AlphaFoldDB" id="A0A921FCD1"/>